<dbReference type="GO" id="GO:0006637">
    <property type="term" value="P:acyl-CoA metabolic process"/>
    <property type="evidence" value="ECO:0007669"/>
    <property type="project" value="InterPro"/>
</dbReference>
<dbReference type="Proteomes" id="UP000245771">
    <property type="component" value="Unassembled WGS sequence"/>
</dbReference>
<sequence length="366" mass="41750">MQARLQTPEEIVAIRALSNEQGSSSSQQWLFESCATLPDLAMGRTFGGSSIALGVHAAYHTLPKEATGLRLYSVMGNFLGPGQADKIARIRVTNIRSTRTFATRQIIISQTSTKDECIWQDNFVMLIDFVAQKGKDEQEKRERNIVSYSVQPPLTQIAHHSELCDVKEHMKKEIDSGKTAQQAYDAMEACFNLLDGWDNRYCPEGMFAQHTFATQVDRTSNQANRPIHERRTWDWARFRKPMPIQEFPTSDGILLPPTAIACSAILLCHYLDTWTSVIVPWLAEIDWSEMESYSTLDFAIRFHVDDLDATQWHLRESKSTTANNQRNYVEEQLWQEKPGQDFTLVATVTESCILRGVRQRKEKGKL</sequence>
<reference evidence="5 6" key="1">
    <citation type="journal article" date="2018" name="Mol. Biol. Evol.">
        <title>Broad Genomic Sampling Reveals a Smut Pathogenic Ancestry of the Fungal Clade Ustilaginomycotina.</title>
        <authorList>
            <person name="Kijpornyongpan T."/>
            <person name="Mondo S.J."/>
            <person name="Barry K."/>
            <person name="Sandor L."/>
            <person name="Lee J."/>
            <person name="Lipzen A."/>
            <person name="Pangilinan J."/>
            <person name="LaButti K."/>
            <person name="Hainaut M."/>
            <person name="Henrissat B."/>
            <person name="Grigoriev I.V."/>
            <person name="Spatafora J.W."/>
            <person name="Aime M.C."/>
        </authorList>
    </citation>
    <scope>NUCLEOTIDE SEQUENCE [LARGE SCALE GENOMIC DNA]</scope>
    <source>
        <strain evidence="5 6">MCA 3882</strain>
    </source>
</reference>
<evidence type="ECO:0000256" key="2">
    <source>
        <dbReference type="ARBA" id="ARBA00022801"/>
    </source>
</evidence>
<dbReference type="GO" id="GO:0009062">
    <property type="term" value="P:fatty acid catabolic process"/>
    <property type="evidence" value="ECO:0007669"/>
    <property type="project" value="TreeGrafter"/>
</dbReference>
<protein>
    <recommendedName>
        <fullName evidence="7">Thioesterase/thiol ester dehydrase-isomerase</fullName>
    </recommendedName>
</protein>
<dbReference type="OrthoDB" id="68328at2759"/>
<feature type="domain" description="Acyl-CoA thioesterase-like C-terminal" evidence="4">
    <location>
        <begin position="210"/>
        <end position="337"/>
    </location>
</feature>
<dbReference type="GO" id="GO:0047617">
    <property type="term" value="F:fatty acyl-CoA hydrolase activity"/>
    <property type="evidence" value="ECO:0007669"/>
    <property type="project" value="InterPro"/>
</dbReference>
<dbReference type="Pfam" id="PF20789">
    <property type="entry name" value="4HBT_3C"/>
    <property type="match status" value="1"/>
</dbReference>
<organism evidence="5 6">
    <name type="scientific">Meira miltonrushii</name>
    <dbReference type="NCBI Taxonomy" id="1280837"/>
    <lineage>
        <taxon>Eukaryota</taxon>
        <taxon>Fungi</taxon>
        <taxon>Dikarya</taxon>
        <taxon>Basidiomycota</taxon>
        <taxon>Ustilaginomycotina</taxon>
        <taxon>Exobasidiomycetes</taxon>
        <taxon>Exobasidiales</taxon>
        <taxon>Brachybasidiaceae</taxon>
        <taxon>Meira</taxon>
    </lineage>
</organism>
<dbReference type="InterPro" id="IPR029069">
    <property type="entry name" value="HotDog_dom_sf"/>
</dbReference>
<name>A0A316V1V2_9BASI</name>
<dbReference type="InterPro" id="IPR003703">
    <property type="entry name" value="Acyl_CoA_thio"/>
</dbReference>
<evidence type="ECO:0000313" key="6">
    <source>
        <dbReference type="Proteomes" id="UP000245771"/>
    </source>
</evidence>
<keyword evidence="2" id="KW-0378">Hydrolase</keyword>
<evidence type="ECO:0000259" key="4">
    <source>
        <dbReference type="Pfam" id="PF20789"/>
    </source>
</evidence>
<dbReference type="GeneID" id="37024822"/>
<dbReference type="InterPro" id="IPR049450">
    <property type="entry name" value="ACOT8-like_C"/>
</dbReference>
<evidence type="ECO:0000256" key="1">
    <source>
        <dbReference type="ARBA" id="ARBA00006538"/>
    </source>
</evidence>
<evidence type="ECO:0008006" key="7">
    <source>
        <dbReference type="Google" id="ProtNLM"/>
    </source>
</evidence>
<dbReference type="EMBL" id="KZ819607">
    <property type="protein sequence ID" value="PWN31527.1"/>
    <property type="molecule type" value="Genomic_DNA"/>
</dbReference>
<dbReference type="PANTHER" id="PTHR11066">
    <property type="entry name" value="ACYL-COA THIOESTERASE"/>
    <property type="match status" value="1"/>
</dbReference>
<keyword evidence="6" id="KW-1185">Reference proteome</keyword>
<feature type="domain" description="Acyl-CoA thioesterase-like N-terminal HotDog" evidence="3">
    <location>
        <begin position="42"/>
        <end position="116"/>
    </location>
</feature>
<dbReference type="GO" id="GO:0005782">
    <property type="term" value="C:peroxisomal matrix"/>
    <property type="evidence" value="ECO:0007669"/>
    <property type="project" value="UniProtKB-SubCell"/>
</dbReference>
<dbReference type="SUPFAM" id="SSF54637">
    <property type="entry name" value="Thioesterase/thiol ester dehydrase-isomerase"/>
    <property type="match status" value="2"/>
</dbReference>
<dbReference type="InParanoid" id="A0A316V1V2"/>
<evidence type="ECO:0000259" key="3">
    <source>
        <dbReference type="Pfam" id="PF13622"/>
    </source>
</evidence>
<comment type="similarity">
    <text evidence="1">Belongs to the C/M/P thioester hydrolase family.</text>
</comment>
<gene>
    <name evidence="5" type="ORF">FA14DRAFT_88271</name>
</gene>
<dbReference type="STRING" id="1280837.A0A316V1V2"/>
<dbReference type="Gene3D" id="2.40.160.210">
    <property type="entry name" value="Acyl-CoA thioesterase, double hotdog domain"/>
    <property type="match status" value="1"/>
</dbReference>
<proteinExistence type="inferred from homology"/>
<accession>A0A316V1V2</accession>
<dbReference type="AlphaFoldDB" id="A0A316V1V2"/>
<dbReference type="RefSeq" id="XP_025351829.1">
    <property type="nucleotide sequence ID" value="XM_025503041.1"/>
</dbReference>
<dbReference type="InterPro" id="IPR042171">
    <property type="entry name" value="Acyl-CoA_hotdog"/>
</dbReference>
<dbReference type="InterPro" id="IPR049449">
    <property type="entry name" value="TesB_ACOT8-like_N"/>
</dbReference>
<evidence type="ECO:0000313" key="5">
    <source>
        <dbReference type="EMBL" id="PWN31527.1"/>
    </source>
</evidence>
<dbReference type="PANTHER" id="PTHR11066:SF35">
    <property type="entry name" value="ACYL-COA THIOESTERASE II"/>
    <property type="match status" value="1"/>
</dbReference>
<dbReference type="Pfam" id="PF13622">
    <property type="entry name" value="4HBT_3"/>
    <property type="match status" value="1"/>
</dbReference>